<dbReference type="EMBL" id="CAUYUJ010018640">
    <property type="protein sequence ID" value="CAK0885219.1"/>
    <property type="molecule type" value="Genomic_DNA"/>
</dbReference>
<evidence type="ECO:0000313" key="3">
    <source>
        <dbReference type="EMBL" id="CAK0885219.1"/>
    </source>
</evidence>
<evidence type="ECO:0000256" key="2">
    <source>
        <dbReference type="SAM" id="MobiDB-lite"/>
    </source>
</evidence>
<reference evidence="3" key="1">
    <citation type="submission" date="2023-10" db="EMBL/GenBank/DDBJ databases">
        <authorList>
            <person name="Chen Y."/>
            <person name="Shah S."/>
            <person name="Dougan E. K."/>
            <person name="Thang M."/>
            <person name="Chan C."/>
        </authorList>
    </citation>
    <scope>NUCLEOTIDE SEQUENCE [LARGE SCALE GENOMIC DNA]</scope>
</reference>
<evidence type="ECO:0000313" key="4">
    <source>
        <dbReference type="Proteomes" id="UP001189429"/>
    </source>
</evidence>
<sequence length="615" mass="66275">MARPRGAASSGRGSKSHGRASKSPAPVRSKLRGSKSVTFDLAAMQGVTKEVTRSGPPGEDASLGWGEVEAATGPELENLLDLEERIWYRLLTEQERIDRMNKRASAERLKIEKREKQAQLKINMQKEEVKQQVAVFGEGGPWCSSAQSYPEPPARSRIRAAWASVGYDHLPLMAQAEDGSYAPSKAPPTMKSELRPPPPRSEAPTAVETTAPTRPVTALETQQALASLNATIAAQQTVNDRTFSQITDMVNQQTAAIAELNSRPLRLGDDDIQRMALVAQGLAAIVQPGALLAPLPEEPPSGSPDRGPGHAAYVESLLVEGGEQPEAGGSKGDWASQDVSQDESLVEKLQGFVRSLLEPCLWLKRDCLSALEGFVLIEVDDLAVSGRLAFQDTFKKRATARFKFGKWQSGEADYAGRHLRQSKDRIFVDQEKYIREQLTVMPHERVRRASPDSLLTQSEIASYRAVIAQVRWVARESRPDVAGGASILAGAMPSPTVRDAMTLMKICKFLKAPAAQTLTIWALDSLPLTCATASDAGGPGSAHRGGAQGAWLAMAADASIRANKRARVSVLSWESQRLKRVLSSTVAAETLALSGAVAEAQWLQDRAQAGPASAG</sequence>
<feature type="compositionally biased region" description="Low complexity" evidence="2">
    <location>
        <begin position="1"/>
        <end position="13"/>
    </location>
</feature>
<feature type="non-terminal residue" evidence="3">
    <location>
        <position position="615"/>
    </location>
</feature>
<evidence type="ECO:0000256" key="1">
    <source>
        <dbReference type="SAM" id="Coils"/>
    </source>
</evidence>
<feature type="coiled-coil region" evidence="1">
    <location>
        <begin position="97"/>
        <end position="126"/>
    </location>
</feature>
<keyword evidence="4" id="KW-1185">Reference proteome</keyword>
<proteinExistence type="predicted"/>
<protein>
    <submittedName>
        <fullName evidence="3">Uncharacterized protein</fullName>
    </submittedName>
</protein>
<accession>A0ABN9WJN0</accession>
<organism evidence="3 4">
    <name type="scientific">Prorocentrum cordatum</name>
    <dbReference type="NCBI Taxonomy" id="2364126"/>
    <lineage>
        <taxon>Eukaryota</taxon>
        <taxon>Sar</taxon>
        <taxon>Alveolata</taxon>
        <taxon>Dinophyceae</taxon>
        <taxon>Prorocentrales</taxon>
        <taxon>Prorocentraceae</taxon>
        <taxon>Prorocentrum</taxon>
    </lineage>
</organism>
<feature type="region of interest" description="Disordered" evidence="2">
    <location>
        <begin position="1"/>
        <end position="36"/>
    </location>
</feature>
<gene>
    <name evidence="3" type="ORF">PCOR1329_LOCUS66897</name>
</gene>
<feature type="compositionally biased region" description="Low complexity" evidence="2">
    <location>
        <begin position="202"/>
        <end position="211"/>
    </location>
</feature>
<keyword evidence="1" id="KW-0175">Coiled coil</keyword>
<feature type="region of interest" description="Disordered" evidence="2">
    <location>
        <begin position="179"/>
        <end position="211"/>
    </location>
</feature>
<dbReference type="Proteomes" id="UP001189429">
    <property type="component" value="Unassembled WGS sequence"/>
</dbReference>
<comment type="caution">
    <text evidence="3">The sequence shown here is derived from an EMBL/GenBank/DDBJ whole genome shotgun (WGS) entry which is preliminary data.</text>
</comment>
<name>A0ABN9WJN0_9DINO</name>